<dbReference type="Proteomes" id="UP000327013">
    <property type="component" value="Chromosome 7"/>
</dbReference>
<keyword evidence="2" id="KW-1185">Reference proteome</keyword>
<sequence length="118" mass="13522">MVTHTKDSKAKNQWLGFVETASVSMNLTAASRSQFADSISRIINFTTLRMDLSAWWSNWTKWVTLSRVSRRLSNIDKDPLELSLFSKELLNATASLRWFLSETMSESFSSTSASSFWR</sequence>
<proteinExistence type="predicted"/>
<evidence type="ECO:0000313" key="1">
    <source>
        <dbReference type="EMBL" id="KAE8099786.1"/>
    </source>
</evidence>
<protein>
    <submittedName>
        <fullName evidence="1">Uncharacterized protein</fullName>
    </submittedName>
</protein>
<dbReference type="AlphaFoldDB" id="A0A5N6RN88"/>
<accession>A0A5N6RN88</accession>
<gene>
    <name evidence="1" type="ORF">FH972_017740</name>
</gene>
<reference evidence="1 2" key="1">
    <citation type="submission" date="2019-06" db="EMBL/GenBank/DDBJ databases">
        <title>A chromosomal-level reference genome of Carpinus fangiana (Coryloideae, Betulaceae).</title>
        <authorList>
            <person name="Yang X."/>
            <person name="Wang Z."/>
            <person name="Zhang L."/>
            <person name="Hao G."/>
            <person name="Liu J."/>
            <person name="Yang Y."/>
        </authorList>
    </citation>
    <scope>NUCLEOTIDE SEQUENCE [LARGE SCALE GENOMIC DNA]</scope>
    <source>
        <strain evidence="1">Cfa_2016G</strain>
        <tissue evidence="1">Leaf</tissue>
    </source>
</reference>
<dbReference type="EMBL" id="CM017327">
    <property type="protein sequence ID" value="KAE8099786.1"/>
    <property type="molecule type" value="Genomic_DNA"/>
</dbReference>
<organism evidence="1 2">
    <name type="scientific">Carpinus fangiana</name>
    <dbReference type="NCBI Taxonomy" id="176857"/>
    <lineage>
        <taxon>Eukaryota</taxon>
        <taxon>Viridiplantae</taxon>
        <taxon>Streptophyta</taxon>
        <taxon>Embryophyta</taxon>
        <taxon>Tracheophyta</taxon>
        <taxon>Spermatophyta</taxon>
        <taxon>Magnoliopsida</taxon>
        <taxon>eudicotyledons</taxon>
        <taxon>Gunneridae</taxon>
        <taxon>Pentapetalae</taxon>
        <taxon>rosids</taxon>
        <taxon>fabids</taxon>
        <taxon>Fagales</taxon>
        <taxon>Betulaceae</taxon>
        <taxon>Carpinus</taxon>
    </lineage>
</organism>
<name>A0A5N6RN88_9ROSI</name>
<evidence type="ECO:0000313" key="2">
    <source>
        <dbReference type="Proteomes" id="UP000327013"/>
    </source>
</evidence>